<keyword evidence="2" id="KW-0067">ATP-binding</keyword>
<protein>
    <recommendedName>
        <fullName evidence="3">Protein kinase domain-containing protein</fullName>
    </recommendedName>
</protein>
<dbReference type="PANTHER" id="PTHR24346:SF30">
    <property type="entry name" value="MATERNAL EMBRYONIC LEUCINE ZIPPER KINASE"/>
    <property type="match status" value="1"/>
</dbReference>
<dbReference type="InterPro" id="IPR011009">
    <property type="entry name" value="Kinase-like_dom_sf"/>
</dbReference>
<dbReference type="GO" id="GO:0004674">
    <property type="term" value="F:protein serine/threonine kinase activity"/>
    <property type="evidence" value="ECO:0007669"/>
    <property type="project" value="TreeGrafter"/>
</dbReference>
<gene>
    <name evidence="4" type="ORF">N0F65_003814</name>
</gene>
<name>A0AAV2YZH1_9STRA</name>
<sequence length="272" mass="30174">MKKISDTLYGAVWLVESPLHGDHNAVVVIKRIDMIKAARTLQWFSHADNPRQERWAIERIWQAGGHDNILHTHAVTVSHGCMSVMMDFCEGGDLLAVVHQAPLKRLTEDHALRLFRQVVAGVQFLHEIGIAHRDLSLENVPLRHSIPKICDFGLSVRTDCKCSEAVGKAYYMAPEVVTTKQYDPAIADLWSLGVMLFILLTGSPAFDCASAEDAAFIAFKKFGVQQIMEAWGVTGSISTTTIGLLEGLLQPDPVKRLTMAQVQDLFLLKLAM</sequence>
<dbReference type="EMBL" id="DAKRPA010000098">
    <property type="protein sequence ID" value="DAZ98758.1"/>
    <property type="molecule type" value="Genomic_DNA"/>
</dbReference>
<dbReference type="GO" id="GO:0005524">
    <property type="term" value="F:ATP binding"/>
    <property type="evidence" value="ECO:0007669"/>
    <property type="project" value="UniProtKB-KW"/>
</dbReference>
<dbReference type="GO" id="GO:0005737">
    <property type="term" value="C:cytoplasm"/>
    <property type="evidence" value="ECO:0007669"/>
    <property type="project" value="TreeGrafter"/>
</dbReference>
<proteinExistence type="predicted"/>
<dbReference type="Pfam" id="PF00069">
    <property type="entry name" value="Pkinase"/>
    <property type="match status" value="1"/>
</dbReference>
<organism evidence="4 5">
    <name type="scientific">Lagenidium giganteum</name>
    <dbReference type="NCBI Taxonomy" id="4803"/>
    <lineage>
        <taxon>Eukaryota</taxon>
        <taxon>Sar</taxon>
        <taxon>Stramenopiles</taxon>
        <taxon>Oomycota</taxon>
        <taxon>Peronosporomycetes</taxon>
        <taxon>Pythiales</taxon>
        <taxon>Pythiaceae</taxon>
    </lineage>
</organism>
<feature type="domain" description="Protein kinase" evidence="3">
    <location>
        <begin position="1"/>
        <end position="267"/>
    </location>
</feature>
<dbReference type="PANTHER" id="PTHR24346">
    <property type="entry name" value="MAP/MICROTUBULE AFFINITY-REGULATING KINASE"/>
    <property type="match status" value="1"/>
</dbReference>
<dbReference type="InterPro" id="IPR000719">
    <property type="entry name" value="Prot_kinase_dom"/>
</dbReference>
<accession>A0AAV2YZH1</accession>
<comment type="caution">
    <text evidence="4">The sequence shown here is derived from an EMBL/GenBank/DDBJ whole genome shotgun (WGS) entry which is preliminary data.</text>
</comment>
<dbReference type="SUPFAM" id="SSF56112">
    <property type="entry name" value="Protein kinase-like (PK-like)"/>
    <property type="match status" value="1"/>
</dbReference>
<evidence type="ECO:0000313" key="4">
    <source>
        <dbReference type="EMBL" id="DAZ98758.1"/>
    </source>
</evidence>
<reference evidence="4" key="1">
    <citation type="submission" date="2022-11" db="EMBL/GenBank/DDBJ databases">
        <authorList>
            <person name="Morgan W.R."/>
            <person name="Tartar A."/>
        </authorList>
    </citation>
    <scope>NUCLEOTIDE SEQUENCE</scope>
    <source>
        <strain evidence="4">ARSEF 373</strain>
    </source>
</reference>
<dbReference type="AlphaFoldDB" id="A0AAV2YZH1"/>
<keyword evidence="1" id="KW-0547">Nucleotide-binding</keyword>
<dbReference type="Proteomes" id="UP001146120">
    <property type="component" value="Unassembled WGS sequence"/>
</dbReference>
<dbReference type="PROSITE" id="PS50011">
    <property type="entry name" value="PROTEIN_KINASE_DOM"/>
    <property type="match status" value="1"/>
</dbReference>
<evidence type="ECO:0000256" key="1">
    <source>
        <dbReference type="ARBA" id="ARBA00022741"/>
    </source>
</evidence>
<evidence type="ECO:0000313" key="5">
    <source>
        <dbReference type="Proteomes" id="UP001146120"/>
    </source>
</evidence>
<evidence type="ECO:0000259" key="3">
    <source>
        <dbReference type="PROSITE" id="PS50011"/>
    </source>
</evidence>
<keyword evidence="5" id="KW-1185">Reference proteome</keyword>
<dbReference type="GO" id="GO:0035556">
    <property type="term" value="P:intracellular signal transduction"/>
    <property type="evidence" value="ECO:0007669"/>
    <property type="project" value="TreeGrafter"/>
</dbReference>
<evidence type="ECO:0000256" key="2">
    <source>
        <dbReference type="ARBA" id="ARBA00022840"/>
    </source>
</evidence>
<dbReference type="Gene3D" id="1.10.510.10">
    <property type="entry name" value="Transferase(Phosphotransferase) domain 1"/>
    <property type="match status" value="1"/>
</dbReference>
<reference evidence="4" key="2">
    <citation type="journal article" date="2023" name="Microbiol Resour">
        <title>Decontamination and Annotation of the Draft Genome Sequence of the Oomycete Lagenidium giganteum ARSEF 373.</title>
        <authorList>
            <person name="Morgan W.R."/>
            <person name="Tartar A."/>
        </authorList>
    </citation>
    <scope>NUCLEOTIDE SEQUENCE</scope>
    <source>
        <strain evidence="4">ARSEF 373</strain>
    </source>
</reference>